<keyword evidence="3" id="KW-1185">Reference proteome</keyword>
<evidence type="ECO:0000313" key="3">
    <source>
        <dbReference type="Proteomes" id="UP000368474"/>
    </source>
</evidence>
<feature type="transmembrane region" description="Helical" evidence="1">
    <location>
        <begin position="78"/>
        <end position="97"/>
    </location>
</feature>
<gene>
    <name evidence="2" type="ORF">PMO31116_01835</name>
</gene>
<dbReference type="Proteomes" id="UP000368474">
    <property type="component" value="Unassembled WGS sequence"/>
</dbReference>
<keyword evidence="1" id="KW-1133">Transmembrane helix</keyword>
<protein>
    <submittedName>
        <fullName evidence="2">Uncharacterized protein</fullName>
    </submittedName>
</protein>
<name>A0A5E4U735_9BURK</name>
<accession>A0A5E4U735</accession>
<dbReference type="RefSeq" id="WP_174971013.1">
    <property type="nucleotide sequence ID" value="NZ_CABPSD010000004.1"/>
</dbReference>
<dbReference type="EMBL" id="CABPSD010000004">
    <property type="protein sequence ID" value="VVD95551.1"/>
    <property type="molecule type" value="Genomic_DNA"/>
</dbReference>
<organism evidence="2 3">
    <name type="scientific">Pandoraea morbifera</name>
    <dbReference type="NCBI Taxonomy" id="2508300"/>
    <lineage>
        <taxon>Bacteria</taxon>
        <taxon>Pseudomonadati</taxon>
        <taxon>Pseudomonadota</taxon>
        <taxon>Betaproteobacteria</taxon>
        <taxon>Burkholderiales</taxon>
        <taxon>Burkholderiaceae</taxon>
        <taxon>Pandoraea</taxon>
    </lineage>
</organism>
<evidence type="ECO:0000313" key="2">
    <source>
        <dbReference type="EMBL" id="VVD95551.1"/>
    </source>
</evidence>
<dbReference type="AlphaFoldDB" id="A0A5E4U735"/>
<evidence type="ECO:0000256" key="1">
    <source>
        <dbReference type="SAM" id="Phobius"/>
    </source>
</evidence>
<sequence>MFFPMRHKPLFHEVQQEMLAIVKRQAFWPYIGLRASGLIAKGGMLLAFSMLLCYIILGLIMQRTTNVGPDETRKLAEAIVPYVLGFMGAGIVAGFFYDHLWDRLQPVVRVAVRGIQG</sequence>
<reference evidence="2 3" key="1">
    <citation type="submission" date="2019-08" db="EMBL/GenBank/DDBJ databases">
        <authorList>
            <person name="Peeters C."/>
        </authorList>
    </citation>
    <scope>NUCLEOTIDE SEQUENCE [LARGE SCALE GENOMIC DNA]</scope>
    <source>
        <strain evidence="2 3">LMG 31116</strain>
    </source>
</reference>
<keyword evidence="1" id="KW-0472">Membrane</keyword>
<proteinExistence type="predicted"/>
<keyword evidence="1" id="KW-0812">Transmembrane</keyword>
<feature type="transmembrane region" description="Helical" evidence="1">
    <location>
        <begin position="38"/>
        <end position="57"/>
    </location>
</feature>